<name>A0A813J1Y9_POLGL</name>
<dbReference type="Proteomes" id="UP000626109">
    <property type="component" value="Unassembled WGS sequence"/>
</dbReference>
<feature type="non-terminal residue" evidence="1">
    <location>
        <position position="163"/>
    </location>
</feature>
<evidence type="ECO:0000313" key="2">
    <source>
        <dbReference type="Proteomes" id="UP000626109"/>
    </source>
</evidence>
<dbReference type="AlphaFoldDB" id="A0A813J1Y9"/>
<comment type="caution">
    <text evidence="1">The sequence shown here is derived from an EMBL/GenBank/DDBJ whole genome shotgun (WGS) entry which is preliminary data.</text>
</comment>
<gene>
    <name evidence="1" type="ORF">PGLA2088_LOCUS17451</name>
</gene>
<evidence type="ECO:0000313" key="1">
    <source>
        <dbReference type="EMBL" id="CAE8670366.1"/>
    </source>
</evidence>
<sequence length="163" mass="18631">ELWEDEAKLMDIEEEIRLRYGRAHRTMLSNAFRGARGSWLRRFFDVTSYGDVIPKSAARQTQEAIAIASRIVDTTDGYTADEAFEDFGCAKTWLRLYFTLDEETGCLGFDEEASMRAWEPPAEDKAPSPWTYAKLDAPRGYIRKGNGKYLPRKYGHKAGGILY</sequence>
<reference evidence="1" key="1">
    <citation type="submission" date="2021-02" db="EMBL/GenBank/DDBJ databases">
        <authorList>
            <person name="Dougan E. K."/>
            <person name="Rhodes N."/>
            <person name="Thang M."/>
            <person name="Chan C."/>
        </authorList>
    </citation>
    <scope>NUCLEOTIDE SEQUENCE</scope>
</reference>
<proteinExistence type="predicted"/>
<organism evidence="1 2">
    <name type="scientific">Polarella glacialis</name>
    <name type="common">Dinoflagellate</name>
    <dbReference type="NCBI Taxonomy" id="89957"/>
    <lineage>
        <taxon>Eukaryota</taxon>
        <taxon>Sar</taxon>
        <taxon>Alveolata</taxon>
        <taxon>Dinophyceae</taxon>
        <taxon>Suessiales</taxon>
        <taxon>Suessiaceae</taxon>
        <taxon>Polarella</taxon>
    </lineage>
</organism>
<protein>
    <submittedName>
        <fullName evidence="1">Uncharacterized protein</fullName>
    </submittedName>
</protein>
<accession>A0A813J1Y9</accession>
<dbReference type="EMBL" id="CAJNNW010023199">
    <property type="protein sequence ID" value="CAE8670366.1"/>
    <property type="molecule type" value="Genomic_DNA"/>
</dbReference>